<dbReference type="Gene3D" id="1.10.620.20">
    <property type="entry name" value="Ribonucleotide Reductase, subunit A"/>
    <property type="match status" value="1"/>
</dbReference>
<protein>
    <recommendedName>
        <fullName evidence="1">TRASH domain-containing protein</fullName>
    </recommendedName>
</protein>
<dbReference type="Pfam" id="PF04945">
    <property type="entry name" value="YHS"/>
    <property type="match status" value="1"/>
</dbReference>
<evidence type="ECO:0000259" key="1">
    <source>
        <dbReference type="SMART" id="SM00746"/>
    </source>
</evidence>
<dbReference type="InterPro" id="IPR012348">
    <property type="entry name" value="RNR-like"/>
</dbReference>
<feature type="non-terminal residue" evidence="2">
    <location>
        <position position="1"/>
    </location>
</feature>
<dbReference type="InterPro" id="IPR011017">
    <property type="entry name" value="TRASH_dom"/>
</dbReference>
<feature type="domain" description="TRASH" evidence="1">
    <location>
        <begin position="24"/>
        <end position="62"/>
    </location>
</feature>
<comment type="caution">
    <text evidence="2">The sequence shown here is derived from an EMBL/GenBank/DDBJ whole genome shotgun (WGS) entry which is preliminary data.</text>
</comment>
<dbReference type="InterPro" id="IPR007029">
    <property type="entry name" value="YHS_dom"/>
</dbReference>
<dbReference type="EMBL" id="LAZR01040466">
    <property type="protein sequence ID" value="KKL14417.1"/>
    <property type="molecule type" value="Genomic_DNA"/>
</dbReference>
<evidence type="ECO:0000313" key="2">
    <source>
        <dbReference type="EMBL" id="KKL14417.1"/>
    </source>
</evidence>
<proteinExistence type="predicted"/>
<accession>A0A0F9BKR9</accession>
<gene>
    <name evidence="2" type="ORF">LCGC14_2515860</name>
</gene>
<dbReference type="GO" id="GO:0016491">
    <property type="term" value="F:oxidoreductase activity"/>
    <property type="evidence" value="ECO:0007669"/>
    <property type="project" value="InterPro"/>
</dbReference>
<dbReference type="SUPFAM" id="SSF47240">
    <property type="entry name" value="Ferritin-like"/>
    <property type="match status" value="1"/>
</dbReference>
<dbReference type="SMART" id="SM00746">
    <property type="entry name" value="TRASH"/>
    <property type="match status" value="1"/>
</dbReference>
<reference evidence="2" key="1">
    <citation type="journal article" date="2015" name="Nature">
        <title>Complex archaea that bridge the gap between prokaryotes and eukaryotes.</title>
        <authorList>
            <person name="Spang A."/>
            <person name="Saw J.H."/>
            <person name="Jorgensen S.L."/>
            <person name="Zaremba-Niedzwiedzka K."/>
            <person name="Martijn J."/>
            <person name="Lind A.E."/>
            <person name="van Eijk R."/>
            <person name="Schleper C."/>
            <person name="Guy L."/>
            <person name="Ettema T.J."/>
        </authorList>
    </citation>
    <scope>NUCLEOTIDE SEQUENCE</scope>
</reference>
<name>A0A0F9BKR9_9ZZZZ</name>
<dbReference type="AlphaFoldDB" id="A0A0F9BKR9"/>
<sequence>ALSRKEISMGILDIFRKKPATAIDPVCHMTVEKETARATSEHEGETYYFCAPGCKHMFDEDPPKYIGADKPAVEM</sequence>
<dbReference type="InterPro" id="IPR009078">
    <property type="entry name" value="Ferritin-like_SF"/>
</dbReference>
<organism evidence="2">
    <name type="scientific">marine sediment metagenome</name>
    <dbReference type="NCBI Taxonomy" id="412755"/>
    <lineage>
        <taxon>unclassified sequences</taxon>
        <taxon>metagenomes</taxon>
        <taxon>ecological metagenomes</taxon>
    </lineage>
</organism>